<dbReference type="InterPro" id="IPR050464">
    <property type="entry name" value="Zeta_carotene_desat/Oxidored"/>
</dbReference>
<dbReference type="RefSeq" id="WP_382351867.1">
    <property type="nucleotide sequence ID" value="NZ_JBHSMC010000014.1"/>
</dbReference>
<dbReference type="Gene3D" id="1.10.3110.10">
    <property type="entry name" value="protoporphyrinogen ix oxidase, domain 3"/>
    <property type="match status" value="1"/>
</dbReference>
<keyword evidence="10 11" id="KW-0350">Heme biosynthesis</keyword>
<evidence type="ECO:0000256" key="3">
    <source>
        <dbReference type="ARBA" id="ARBA00004744"/>
    </source>
</evidence>
<dbReference type="EC" id="1.3.3.15" evidence="5 11"/>
<dbReference type="SUPFAM" id="SSF51905">
    <property type="entry name" value="FAD/NAD(P)-binding domain"/>
    <property type="match status" value="1"/>
</dbReference>
<dbReference type="InterPro" id="IPR036188">
    <property type="entry name" value="FAD/NAD-bd_sf"/>
</dbReference>
<protein>
    <recommendedName>
        <fullName evidence="6 11">Coproporphyrinogen III oxidase</fullName>
        <ecNumber evidence="5 11">1.3.3.15</ecNumber>
    </recommendedName>
</protein>
<proteinExistence type="inferred from homology"/>
<keyword evidence="8 11" id="KW-0274">FAD</keyword>
<comment type="function">
    <text evidence="11">Involved in coproporphyrin-dependent heme b biosynthesis. Catalyzes the oxidation of coproporphyrinogen III to coproporphyrin III.</text>
</comment>
<dbReference type="PANTHER" id="PTHR42923">
    <property type="entry name" value="PROTOPORPHYRINOGEN OXIDASE"/>
    <property type="match status" value="1"/>
</dbReference>
<evidence type="ECO:0000256" key="10">
    <source>
        <dbReference type="ARBA" id="ARBA00023133"/>
    </source>
</evidence>
<evidence type="ECO:0000259" key="12">
    <source>
        <dbReference type="Pfam" id="PF01593"/>
    </source>
</evidence>
<feature type="domain" description="Amine oxidase" evidence="12">
    <location>
        <begin position="14"/>
        <end position="467"/>
    </location>
</feature>
<evidence type="ECO:0000313" key="13">
    <source>
        <dbReference type="EMBL" id="MFC5465469.1"/>
    </source>
</evidence>
<evidence type="ECO:0000256" key="1">
    <source>
        <dbReference type="ARBA" id="ARBA00001755"/>
    </source>
</evidence>
<dbReference type="InterPro" id="IPR004572">
    <property type="entry name" value="Protoporphyrinogen_oxidase"/>
</dbReference>
<dbReference type="NCBIfam" id="TIGR00562">
    <property type="entry name" value="proto_IX_ox"/>
    <property type="match status" value="1"/>
</dbReference>
<dbReference type="NCBIfam" id="NF008845">
    <property type="entry name" value="PRK11883.1-5"/>
    <property type="match status" value="1"/>
</dbReference>
<organism evidence="13 14">
    <name type="scientific">Lederbergia graminis</name>
    <dbReference type="NCBI Taxonomy" id="735518"/>
    <lineage>
        <taxon>Bacteria</taxon>
        <taxon>Bacillati</taxon>
        <taxon>Bacillota</taxon>
        <taxon>Bacilli</taxon>
        <taxon>Bacillales</taxon>
        <taxon>Bacillaceae</taxon>
        <taxon>Lederbergia</taxon>
    </lineage>
</organism>
<dbReference type="Pfam" id="PF01593">
    <property type="entry name" value="Amino_oxidase"/>
    <property type="match status" value="1"/>
</dbReference>
<evidence type="ECO:0000256" key="4">
    <source>
        <dbReference type="ARBA" id="ARBA00008310"/>
    </source>
</evidence>
<evidence type="ECO:0000256" key="5">
    <source>
        <dbReference type="ARBA" id="ARBA00012402"/>
    </source>
</evidence>
<comment type="catalytic activity">
    <reaction evidence="1">
        <text>coproporphyrinogen III + 3 O2 = coproporphyrin III + 3 H2O2</text>
        <dbReference type="Rhea" id="RHEA:43436"/>
        <dbReference type="ChEBI" id="CHEBI:15379"/>
        <dbReference type="ChEBI" id="CHEBI:16240"/>
        <dbReference type="ChEBI" id="CHEBI:57309"/>
        <dbReference type="ChEBI" id="CHEBI:131725"/>
        <dbReference type="EC" id="1.3.3.15"/>
    </reaction>
    <physiologicalReaction direction="left-to-right" evidence="1">
        <dbReference type="Rhea" id="RHEA:43437"/>
    </physiologicalReaction>
</comment>
<evidence type="ECO:0000256" key="8">
    <source>
        <dbReference type="ARBA" id="ARBA00022827"/>
    </source>
</evidence>
<dbReference type="Proteomes" id="UP001596147">
    <property type="component" value="Unassembled WGS sequence"/>
</dbReference>
<evidence type="ECO:0000256" key="11">
    <source>
        <dbReference type="RuleBase" id="RU364052"/>
    </source>
</evidence>
<comment type="pathway">
    <text evidence="3 11">Porphyrin-containing compound metabolism; protoheme biosynthesis.</text>
</comment>
<evidence type="ECO:0000256" key="7">
    <source>
        <dbReference type="ARBA" id="ARBA00022630"/>
    </source>
</evidence>
<dbReference type="Gene3D" id="3.90.660.20">
    <property type="entry name" value="Protoporphyrinogen oxidase, mitochondrial, domain 2"/>
    <property type="match status" value="1"/>
</dbReference>
<gene>
    <name evidence="13" type="primary">hemY</name>
    <name evidence="13" type="ORF">ACFPM4_11975</name>
</gene>
<keyword evidence="11" id="KW-0963">Cytoplasm</keyword>
<comment type="similarity">
    <text evidence="4 11">Belongs to the protoporphyrinogen/coproporphyrinogen oxidase family. Coproporphyrinogen III oxidase subfamily.</text>
</comment>
<keyword evidence="7 11" id="KW-0285">Flavoprotein</keyword>
<evidence type="ECO:0000256" key="2">
    <source>
        <dbReference type="ARBA" id="ARBA00001974"/>
    </source>
</evidence>
<dbReference type="SUPFAM" id="SSF54373">
    <property type="entry name" value="FAD-linked reductases, C-terminal domain"/>
    <property type="match status" value="1"/>
</dbReference>
<dbReference type="InterPro" id="IPR002937">
    <property type="entry name" value="Amino_oxidase"/>
</dbReference>
<dbReference type="EMBL" id="JBHSMC010000014">
    <property type="protein sequence ID" value="MFC5465469.1"/>
    <property type="molecule type" value="Genomic_DNA"/>
</dbReference>
<evidence type="ECO:0000313" key="14">
    <source>
        <dbReference type="Proteomes" id="UP001596147"/>
    </source>
</evidence>
<comment type="caution">
    <text evidence="13">The sequence shown here is derived from an EMBL/GenBank/DDBJ whole genome shotgun (WGS) entry which is preliminary data.</text>
</comment>
<dbReference type="GO" id="GO:0004729">
    <property type="term" value="F:oxygen-dependent protoporphyrinogen oxidase activity"/>
    <property type="evidence" value="ECO:0007669"/>
    <property type="project" value="UniProtKB-EC"/>
</dbReference>
<keyword evidence="14" id="KW-1185">Reference proteome</keyword>
<comment type="subcellular location">
    <subcellularLocation>
        <location evidence="11">Cytoplasm</location>
    </subcellularLocation>
</comment>
<evidence type="ECO:0000256" key="6">
    <source>
        <dbReference type="ARBA" id="ARBA00019046"/>
    </source>
</evidence>
<accession>A0ABW0LHR9</accession>
<comment type="cofactor">
    <cofactor evidence="2 11">
        <name>FAD</name>
        <dbReference type="ChEBI" id="CHEBI:57692"/>
    </cofactor>
</comment>
<sequence length="471" mass="51833">MNNHKKVVVVGGGISGLSAAFYTKRLLEEQQIPVEITLIEKSNHVGGKIKTVQRDGFVIEKGPDSFLARKLPVIKLVQELGLEDELVATNANAKTNYILHKGKLHPMPMGLVLGIPTKFSSFVKTGLISPLGKARAAMDFLLPKKDDQEDESLGSFIERRLGKEVLENITEPLLSGIYSGDTQFLSLNATFPQFKQLELKHRSLILGMLNGTKGARPASNLPEVAKRSMFLSFKNGLATLVNRLVEELHSTNIITGEGIVELNKADKGYKVKLENGAEIDADAVVLAVPTTVAATLLPELTFANYLKQVPYVSVANIALAYDQKDINHPLNGSGFLVPRKEGRFITACTWTSSKWNHTAPNEKVLLRTYVGRANAEEWTALSDAELVKKVRKDIMETMGISAEPEFIEISRCYKSMPQYPVGHLEQLRVGREELQEHPGIYLCGAGYGGVGIPNCIQQGREAAEHVLQLLR</sequence>
<dbReference type="PANTHER" id="PTHR42923:SF3">
    <property type="entry name" value="PROTOPORPHYRINOGEN OXIDASE"/>
    <property type="match status" value="1"/>
</dbReference>
<dbReference type="Gene3D" id="3.50.50.60">
    <property type="entry name" value="FAD/NAD(P)-binding domain"/>
    <property type="match status" value="1"/>
</dbReference>
<reference evidence="14" key="1">
    <citation type="journal article" date="2019" name="Int. J. Syst. Evol. Microbiol.">
        <title>The Global Catalogue of Microorganisms (GCM) 10K type strain sequencing project: providing services to taxonomists for standard genome sequencing and annotation.</title>
        <authorList>
            <consortium name="The Broad Institute Genomics Platform"/>
            <consortium name="The Broad Institute Genome Sequencing Center for Infectious Disease"/>
            <person name="Wu L."/>
            <person name="Ma J."/>
        </authorList>
    </citation>
    <scope>NUCLEOTIDE SEQUENCE [LARGE SCALE GENOMIC DNA]</scope>
    <source>
        <strain evidence="14">CGMCC 1.12237</strain>
    </source>
</reference>
<name>A0ABW0LHR9_9BACI</name>
<keyword evidence="9 11" id="KW-0560">Oxidoreductase</keyword>
<evidence type="ECO:0000256" key="9">
    <source>
        <dbReference type="ARBA" id="ARBA00023002"/>
    </source>
</evidence>